<dbReference type="PATRIC" id="fig|1341683.3.peg.2895"/>
<dbReference type="GO" id="GO:0009247">
    <property type="term" value="P:glycolipid biosynthetic process"/>
    <property type="evidence" value="ECO:0007669"/>
    <property type="project" value="UniProtKB-ARBA"/>
</dbReference>
<dbReference type="GO" id="GO:0005886">
    <property type="term" value="C:plasma membrane"/>
    <property type="evidence" value="ECO:0007669"/>
    <property type="project" value="UniProtKB-SubCell"/>
</dbReference>
<name>V2UG91_9GAMM</name>
<dbReference type="Pfam" id="PF03279">
    <property type="entry name" value="Lip_A_acyltrans"/>
    <property type="match status" value="1"/>
</dbReference>
<protein>
    <recommendedName>
        <fullName evidence="9">Lipid A biosynthesis acyltransferase</fullName>
    </recommendedName>
</protein>
<evidence type="ECO:0000256" key="1">
    <source>
        <dbReference type="ARBA" id="ARBA00004533"/>
    </source>
</evidence>
<reference evidence="7 8" key="1">
    <citation type="submission" date="2013-10" db="EMBL/GenBank/DDBJ databases">
        <title>The Genome Sequence of Acinetobacter brisouii CIP 110357.</title>
        <authorList>
            <consortium name="The Broad Institute Genomics Platform"/>
            <consortium name="The Broad Institute Genome Sequencing Center for Infectious Disease"/>
            <person name="Cerqueira G."/>
            <person name="Feldgarden M."/>
            <person name="Courvalin P."/>
            <person name="Grillot-Courvalin C."/>
            <person name="Clermont D."/>
            <person name="Rocha E."/>
            <person name="Yoon E.-J."/>
            <person name="Nemec A."/>
            <person name="Young S.K."/>
            <person name="Zeng Q."/>
            <person name="Gargeya S."/>
            <person name="Fitzgerald M."/>
            <person name="Abouelleil A."/>
            <person name="Alvarado L."/>
            <person name="Berlin A.M."/>
            <person name="Chapman S.B."/>
            <person name="Gainer-Dewar J."/>
            <person name="Goldberg J."/>
            <person name="Gnerre S."/>
            <person name="Griggs A."/>
            <person name="Gujja S."/>
            <person name="Hansen M."/>
            <person name="Howarth C."/>
            <person name="Imamovic A."/>
            <person name="Ireland A."/>
            <person name="Larimer J."/>
            <person name="McCowan C."/>
            <person name="Murphy C."/>
            <person name="Pearson M."/>
            <person name="Poon T.W."/>
            <person name="Priest M."/>
            <person name="Roberts A."/>
            <person name="Saif S."/>
            <person name="Shea T."/>
            <person name="Sykes S."/>
            <person name="Wortman J."/>
            <person name="Nusbaum C."/>
            <person name="Birren B."/>
        </authorList>
    </citation>
    <scope>NUCLEOTIDE SEQUENCE [LARGE SCALE GENOMIC DNA]</scope>
    <source>
        <strain evidence="7 8">CIP 110357</strain>
    </source>
</reference>
<gene>
    <name evidence="7" type="ORF">P255_02934</name>
</gene>
<keyword evidence="4" id="KW-0808">Transferase</keyword>
<comment type="caution">
    <text evidence="7">The sequence shown here is derived from an EMBL/GenBank/DDBJ whole genome shotgun (WGS) entry which is preliminary data.</text>
</comment>
<evidence type="ECO:0000256" key="4">
    <source>
        <dbReference type="ARBA" id="ARBA00022679"/>
    </source>
</evidence>
<dbReference type="PIRSF" id="PIRSF026649">
    <property type="entry name" value="MsbB"/>
    <property type="match status" value="1"/>
</dbReference>
<evidence type="ECO:0008006" key="9">
    <source>
        <dbReference type="Google" id="ProtNLM"/>
    </source>
</evidence>
<organism evidence="7 8">
    <name type="scientific">Acinetobacter brisouii CIP 110357</name>
    <dbReference type="NCBI Taxonomy" id="1341683"/>
    <lineage>
        <taxon>Bacteria</taxon>
        <taxon>Pseudomonadati</taxon>
        <taxon>Pseudomonadota</taxon>
        <taxon>Gammaproteobacteria</taxon>
        <taxon>Moraxellales</taxon>
        <taxon>Moraxellaceae</taxon>
        <taxon>Acinetobacter</taxon>
    </lineage>
</organism>
<dbReference type="AlphaFoldDB" id="V2UG91"/>
<dbReference type="InterPro" id="IPR004960">
    <property type="entry name" value="LipA_acyltrans"/>
</dbReference>
<dbReference type="Proteomes" id="UP000018418">
    <property type="component" value="Unassembled WGS sequence"/>
</dbReference>
<accession>V2UG91</accession>
<keyword evidence="8" id="KW-1185">Reference proteome</keyword>
<dbReference type="PANTHER" id="PTHR30606:SF10">
    <property type="entry name" value="PHOSPHATIDYLINOSITOL MANNOSIDE ACYLTRANSFERASE"/>
    <property type="match status" value="1"/>
</dbReference>
<proteinExistence type="predicted"/>
<dbReference type="GO" id="GO:0016746">
    <property type="term" value="F:acyltransferase activity"/>
    <property type="evidence" value="ECO:0007669"/>
    <property type="project" value="UniProtKB-KW"/>
</dbReference>
<keyword evidence="2" id="KW-1003">Cell membrane</keyword>
<dbReference type="PANTHER" id="PTHR30606">
    <property type="entry name" value="LIPID A BIOSYNTHESIS LAUROYL ACYLTRANSFERASE"/>
    <property type="match status" value="1"/>
</dbReference>
<evidence type="ECO:0000313" key="8">
    <source>
        <dbReference type="Proteomes" id="UP000018418"/>
    </source>
</evidence>
<dbReference type="EMBL" id="AYEU01000014">
    <property type="protein sequence ID" value="ESK47660.1"/>
    <property type="molecule type" value="Genomic_DNA"/>
</dbReference>
<evidence type="ECO:0000256" key="5">
    <source>
        <dbReference type="ARBA" id="ARBA00023136"/>
    </source>
</evidence>
<dbReference type="HOGENOM" id="CLU_049421_0_0_6"/>
<evidence type="ECO:0000313" key="7">
    <source>
        <dbReference type="EMBL" id="ESK47660.1"/>
    </source>
</evidence>
<keyword evidence="5" id="KW-0472">Membrane</keyword>
<keyword evidence="3" id="KW-0997">Cell inner membrane</keyword>
<dbReference type="RefSeq" id="WP_004902124.1">
    <property type="nucleotide sequence ID" value="NZ_BBTI01000006.1"/>
</dbReference>
<evidence type="ECO:0000256" key="3">
    <source>
        <dbReference type="ARBA" id="ARBA00022519"/>
    </source>
</evidence>
<sequence length="294" mass="33586">MAIYLLLKFIAIFPLSFLQKIATLAAYILFHTNSSIKRISTINLQLAYPELEQTALQERIRLSIQSQCLTYIEFVKCWGMPPQYSLDLLKNVHGADLLEKALANKKGVIVVIPHFGCWELLNAWLNIYTQPMIMYKPSKTKGMNRYILDARQKFNATLVPTDKVGIRQIFKHLKQGGLTVVLPDHLPKPSGGIYSQFFQQNTLSATLVSKMAAQTQCNVIGLSCIRNSELSNFDVHCTELPQTILSKDLQQSVDSLNLTMQEMVNLAPEQYIWSYKRFRNCYGNINIYRKQSIT</sequence>
<dbReference type="OrthoDB" id="9803456at2"/>
<comment type="subcellular location">
    <subcellularLocation>
        <location evidence="1">Cell inner membrane</location>
    </subcellularLocation>
</comment>
<dbReference type="CDD" id="cd07984">
    <property type="entry name" value="LPLAT_LABLAT-like"/>
    <property type="match status" value="1"/>
</dbReference>
<evidence type="ECO:0000256" key="6">
    <source>
        <dbReference type="ARBA" id="ARBA00023315"/>
    </source>
</evidence>
<dbReference type="STRING" id="396323.VH98_12285"/>
<evidence type="ECO:0000256" key="2">
    <source>
        <dbReference type="ARBA" id="ARBA00022475"/>
    </source>
</evidence>
<keyword evidence="6" id="KW-0012">Acyltransferase</keyword>